<keyword evidence="2" id="KW-1185">Reference proteome</keyword>
<sequence length="112" mass="12311">MAIPLLPLVHCYSRSTVGVNRGQVWFQGLGSVGVPCQLNHATPWFSVSSNQQQRVFVYMQEASAVKTMKKPLCLWSGNAALGIIISLGSTPSLYQLWNASRALEACVEVMER</sequence>
<dbReference type="AlphaFoldDB" id="A0A068RHA1"/>
<comment type="caution">
    <text evidence="1">The sequence shown here is derived from an EMBL/GenBank/DDBJ whole genome shotgun (WGS) entry which is preliminary data.</text>
</comment>
<proteinExistence type="predicted"/>
<accession>A0A068RHA1</accession>
<reference evidence="1" key="1">
    <citation type="submission" date="2013-08" db="EMBL/GenBank/DDBJ databases">
        <title>Gene expansion shapes genome architecture in the human pathogen Lichtheimia corymbifera: an evolutionary genomics analysis in the ancient terrestrial Mucorales (Mucoromycotina).</title>
        <authorList>
            <person name="Schwartze V.U."/>
            <person name="Winter S."/>
            <person name="Shelest E."/>
            <person name="Marcet-Houben M."/>
            <person name="Horn F."/>
            <person name="Wehner S."/>
            <person name="Hoffmann K."/>
            <person name="Riege K."/>
            <person name="Sammeth M."/>
            <person name="Nowrousian M."/>
            <person name="Valiante V."/>
            <person name="Linde J."/>
            <person name="Jacobsen I.D."/>
            <person name="Marz M."/>
            <person name="Brakhage A.A."/>
            <person name="Gabaldon T."/>
            <person name="Bocker S."/>
            <person name="Voigt K."/>
        </authorList>
    </citation>
    <scope>NUCLEOTIDE SEQUENCE [LARGE SCALE GENOMIC DNA]</scope>
    <source>
        <strain evidence="1">FSU 9682</strain>
    </source>
</reference>
<gene>
    <name evidence="1" type="ORF">LCOR_01118.1</name>
</gene>
<dbReference type="VEuPathDB" id="FungiDB:LCOR_01118.1"/>
<organism evidence="1 2">
    <name type="scientific">Lichtheimia corymbifera JMRC:FSU:9682</name>
    <dbReference type="NCBI Taxonomy" id="1263082"/>
    <lineage>
        <taxon>Eukaryota</taxon>
        <taxon>Fungi</taxon>
        <taxon>Fungi incertae sedis</taxon>
        <taxon>Mucoromycota</taxon>
        <taxon>Mucoromycotina</taxon>
        <taxon>Mucoromycetes</taxon>
        <taxon>Mucorales</taxon>
        <taxon>Lichtheimiaceae</taxon>
        <taxon>Lichtheimia</taxon>
    </lineage>
</organism>
<protein>
    <submittedName>
        <fullName evidence="1">Uncharacterized protein</fullName>
    </submittedName>
</protein>
<dbReference type="EMBL" id="CBTN010000003">
    <property type="protein sequence ID" value="CDH49374.1"/>
    <property type="molecule type" value="Genomic_DNA"/>
</dbReference>
<name>A0A068RHA1_9FUNG</name>
<evidence type="ECO:0000313" key="1">
    <source>
        <dbReference type="EMBL" id="CDH49374.1"/>
    </source>
</evidence>
<evidence type="ECO:0000313" key="2">
    <source>
        <dbReference type="Proteomes" id="UP000027586"/>
    </source>
</evidence>
<dbReference type="Proteomes" id="UP000027586">
    <property type="component" value="Unassembled WGS sequence"/>
</dbReference>